<proteinExistence type="predicted"/>
<comment type="caution">
    <text evidence="2">The sequence shown here is derived from an EMBL/GenBank/DDBJ whole genome shotgun (WGS) entry which is preliminary data.</text>
</comment>
<dbReference type="AlphaFoldDB" id="A0AA90H8T7"/>
<dbReference type="EMBL" id="JABXJJ020000044">
    <property type="protein sequence ID" value="MDI5973321.1"/>
    <property type="molecule type" value="Genomic_DNA"/>
</dbReference>
<dbReference type="GO" id="GO:0016491">
    <property type="term" value="F:oxidoreductase activity"/>
    <property type="evidence" value="ECO:0007669"/>
    <property type="project" value="InterPro"/>
</dbReference>
<dbReference type="InterPro" id="IPR036188">
    <property type="entry name" value="FAD/NAD-bd_sf"/>
</dbReference>
<evidence type="ECO:0000313" key="2">
    <source>
        <dbReference type="EMBL" id="MDI5973321.1"/>
    </source>
</evidence>
<dbReference type="PRINTS" id="PR00411">
    <property type="entry name" value="PNDRDTASEI"/>
</dbReference>
<dbReference type="Pfam" id="PF07992">
    <property type="entry name" value="Pyr_redox_2"/>
    <property type="match status" value="1"/>
</dbReference>
<dbReference type="PANTHER" id="PTHR43106">
    <property type="entry name" value="DEHYDROGENASE-RELATED"/>
    <property type="match status" value="1"/>
</dbReference>
<dbReference type="SUPFAM" id="SSF51905">
    <property type="entry name" value="FAD/NAD(P)-binding domain"/>
    <property type="match status" value="1"/>
</dbReference>
<dbReference type="PANTHER" id="PTHR43106:SF1">
    <property type="entry name" value="DEHYDROGENASE-RELATED"/>
    <property type="match status" value="1"/>
</dbReference>
<protein>
    <submittedName>
        <fullName evidence="2">NAD(P)/FAD-dependent oxidoreductase</fullName>
    </submittedName>
</protein>
<evidence type="ECO:0000259" key="1">
    <source>
        <dbReference type="Pfam" id="PF07992"/>
    </source>
</evidence>
<reference evidence="2" key="1">
    <citation type="submission" date="2023-05" db="EMBL/GenBank/DDBJ databases">
        <title>Streptantibioticus silvisoli sp. nov., acidotolerant actinomycetes 1 from pine litter.</title>
        <authorList>
            <person name="Swiecimska M."/>
            <person name="Golinska P."/>
            <person name="Sangal V."/>
            <person name="Wachnowicz B."/>
            <person name="Goodfellow M."/>
        </authorList>
    </citation>
    <scope>NUCLEOTIDE SEQUENCE</scope>
    <source>
        <strain evidence="2">SL13</strain>
    </source>
</reference>
<organism evidence="2">
    <name type="scientific">Streptantibioticus silvisoli</name>
    <dbReference type="NCBI Taxonomy" id="2705255"/>
    <lineage>
        <taxon>Bacteria</taxon>
        <taxon>Bacillati</taxon>
        <taxon>Actinomycetota</taxon>
        <taxon>Actinomycetes</taxon>
        <taxon>Kitasatosporales</taxon>
        <taxon>Streptomycetaceae</taxon>
        <taxon>Streptantibioticus</taxon>
    </lineage>
</organism>
<sequence>MTEETLSREWETIVIGGGPSGLFAAHEIARAGRDVLLVEAGDGMFDSLCPRVKAVARGRQIREAEKFRLQCARCTCLTGIGGAAFHFDTNLGYIKGLTRSKVEKDENGALRKYSGLERALGSFERAEHGTRDVYDTFYRLGLSRVQEPHESAAEQRQADGFVLADTAPSQSITVDEALVVIGRMCDEITGNSGRILLRHRVTRVTRSGERFTVHTEGAQGGTHTARSVIVAVGKLGLGWVREVLAELHVEHESPRRVEVGVRLETAAPEAAPLTASCHNPKLSYFNAAGESVRTFCVCVGGRIMQYQFLDTVVLDGQHCLSAPTRRTNFGVVTTVNAPDGTGGTEYALDFARRVNKASGAGALVQSVAEFLGWSARPGRDIGSSLPGAVRGDLAAVLGPERVADVAGMVERLNDFSPGMIAGHAQVAAPVVERIYPSITLSDDLESSVPGLYFVGDSSSKIIGVTYGAVTGRVAARAALAR</sequence>
<dbReference type="RefSeq" id="WP_271312805.1">
    <property type="nucleotide sequence ID" value="NZ_JABXJJ020000044.1"/>
</dbReference>
<name>A0AA90H8T7_9ACTN</name>
<accession>A0AA90H8T7</accession>
<dbReference type="Gene3D" id="3.50.50.60">
    <property type="entry name" value="FAD/NAD(P)-binding domain"/>
    <property type="match status" value="1"/>
</dbReference>
<feature type="domain" description="FAD/NAD(P)-binding" evidence="1">
    <location>
        <begin position="12"/>
        <end position="233"/>
    </location>
</feature>
<dbReference type="InterPro" id="IPR023753">
    <property type="entry name" value="FAD/NAD-binding_dom"/>
</dbReference>
<gene>
    <name evidence="2" type="ORF">POF50_028925</name>
</gene>